<comment type="caution">
    <text evidence="1">The sequence shown here is derived from an EMBL/GenBank/DDBJ whole genome shotgun (WGS) entry which is preliminary data.</text>
</comment>
<sequence>MTEHPHMQPGVKKNAGRQSLITKIHVARKDLALEVETYRDILGRVTGHTSCAACSIGQLEDVLKEMKRLGFRVKAGRRRVETSAAVRKVWAIWREMAPALRSEGSEAALRAFVKRTAGVDAPEFLDDEGAQKVIEALKAWRVRLAAGVSSARRKINTESV</sequence>
<accession>A0ABX0KBZ3</accession>
<proteinExistence type="predicted"/>
<dbReference type="Proteomes" id="UP000615326">
    <property type="component" value="Unassembled WGS sequence"/>
</dbReference>
<dbReference type="EMBL" id="WOSW01000025">
    <property type="protein sequence ID" value="NHO33308.1"/>
    <property type="molecule type" value="Genomic_DNA"/>
</dbReference>
<reference evidence="1 2" key="1">
    <citation type="journal article" date="2020" name="Int. J. Syst. Evol. Microbiol.">
        <title>Novel acetic acid bacteria from cider fermentations: Acetobacter conturbans sp. nov. and Acetobacter fallax sp. nov.</title>
        <authorList>
            <person name="Sombolestani A.S."/>
            <person name="Cleenwerck I."/>
            <person name="Cnockaert M."/>
            <person name="Borremans W."/>
            <person name="Wieme A.D."/>
            <person name="De Vuyst L."/>
            <person name="Vandamme P."/>
        </authorList>
    </citation>
    <scope>NUCLEOTIDE SEQUENCE [LARGE SCALE GENOMIC DNA]</scope>
    <source>
        <strain evidence="1 2">LMG 1637</strain>
    </source>
</reference>
<protein>
    <submittedName>
        <fullName evidence="1">DUF1018 domain-containing protein</fullName>
    </submittedName>
</protein>
<evidence type="ECO:0000313" key="2">
    <source>
        <dbReference type="Proteomes" id="UP000615326"/>
    </source>
</evidence>
<gene>
    <name evidence="1" type="ORF">GOB84_12185</name>
</gene>
<dbReference type="Pfam" id="PF06252">
    <property type="entry name" value="GemA"/>
    <property type="match status" value="1"/>
</dbReference>
<keyword evidence="2" id="KW-1185">Reference proteome</keyword>
<dbReference type="InterPro" id="IPR009363">
    <property type="entry name" value="Phage_Mu_Gp16"/>
</dbReference>
<evidence type="ECO:0000313" key="1">
    <source>
        <dbReference type="EMBL" id="NHO33308.1"/>
    </source>
</evidence>
<name>A0ABX0KBZ3_9PROT</name>
<organism evidence="1 2">
    <name type="scientific">Acetobacter fallax</name>
    <dbReference type="NCBI Taxonomy" id="1737473"/>
    <lineage>
        <taxon>Bacteria</taxon>
        <taxon>Pseudomonadati</taxon>
        <taxon>Pseudomonadota</taxon>
        <taxon>Alphaproteobacteria</taxon>
        <taxon>Acetobacterales</taxon>
        <taxon>Acetobacteraceae</taxon>
        <taxon>Acetobacter</taxon>
    </lineage>
</organism>